<sequence length="186" mass="21999">MQKVDQIILDDSALSKTNEFSIEQIQLSTNRTLVKLDDSLLQLDYGRSFLQHKDRAYYQKMSSNISDQQTNQCANYTTESQEFNQSNSYQDEPNNSEQKDNSTIYNIDEYKKKAQDKLKLIQEYLSVNDPLAISNDTEKQSTKKRKISVQINLFVYLFFYFVFSRVFLFLLNKNKYLFIYSNANIY</sequence>
<feature type="transmembrane region" description="Helical" evidence="2">
    <location>
        <begin position="153"/>
        <end position="171"/>
    </location>
</feature>
<evidence type="ECO:0000313" key="3">
    <source>
        <dbReference type="EMBL" id="EWS72155.1"/>
    </source>
</evidence>
<protein>
    <submittedName>
        <fullName evidence="3">Transmembrane protein, putative</fullName>
    </submittedName>
</protein>
<keyword evidence="2 3" id="KW-0812">Transmembrane</keyword>
<evidence type="ECO:0000256" key="1">
    <source>
        <dbReference type="SAM" id="MobiDB-lite"/>
    </source>
</evidence>
<evidence type="ECO:0000313" key="4">
    <source>
        <dbReference type="Proteomes" id="UP000009168"/>
    </source>
</evidence>
<dbReference type="InParanoid" id="W7WZ12"/>
<reference evidence="4" key="1">
    <citation type="journal article" date="2006" name="PLoS Biol.">
        <title>Macronuclear genome sequence of the ciliate Tetrahymena thermophila, a model eukaryote.</title>
        <authorList>
            <person name="Eisen J.A."/>
            <person name="Coyne R.S."/>
            <person name="Wu M."/>
            <person name="Wu D."/>
            <person name="Thiagarajan M."/>
            <person name="Wortman J.R."/>
            <person name="Badger J.H."/>
            <person name="Ren Q."/>
            <person name="Amedeo P."/>
            <person name="Jones K.M."/>
            <person name="Tallon L.J."/>
            <person name="Delcher A.L."/>
            <person name="Salzberg S.L."/>
            <person name="Silva J.C."/>
            <person name="Haas B.J."/>
            <person name="Majoros W.H."/>
            <person name="Farzad M."/>
            <person name="Carlton J.M."/>
            <person name="Smith R.K. Jr."/>
            <person name="Garg J."/>
            <person name="Pearlman R.E."/>
            <person name="Karrer K.M."/>
            <person name="Sun L."/>
            <person name="Manning G."/>
            <person name="Elde N.C."/>
            <person name="Turkewitz A.P."/>
            <person name="Asai D.J."/>
            <person name="Wilkes D.E."/>
            <person name="Wang Y."/>
            <person name="Cai H."/>
            <person name="Collins K."/>
            <person name="Stewart B.A."/>
            <person name="Lee S.R."/>
            <person name="Wilamowska K."/>
            <person name="Weinberg Z."/>
            <person name="Ruzzo W.L."/>
            <person name="Wloga D."/>
            <person name="Gaertig J."/>
            <person name="Frankel J."/>
            <person name="Tsao C.-C."/>
            <person name="Gorovsky M.A."/>
            <person name="Keeling P.J."/>
            <person name="Waller R.F."/>
            <person name="Patron N.J."/>
            <person name="Cherry J.M."/>
            <person name="Stover N.A."/>
            <person name="Krieger C.J."/>
            <person name="del Toro C."/>
            <person name="Ryder H.F."/>
            <person name="Williamson S.C."/>
            <person name="Barbeau R.A."/>
            <person name="Hamilton E.P."/>
            <person name="Orias E."/>
        </authorList>
    </citation>
    <scope>NUCLEOTIDE SEQUENCE [LARGE SCALE GENOMIC DNA]</scope>
    <source>
        <strain evidence="4">SB210</strain>
    </source>
</reference>
<dbReference type="AlphaFoldDB" id="W7WZ12"/>
<organism evidence="3 4">
    <name type="scientific">Tetrahymena thermophila (strain SB210)</name>
    <dbReference type="NCBI Taxonomy" id="312017"/>
    <lineage>
        <taxon>Eukaryota</taxon>
        <taxon>Sar</taxon>
        <taxon>Alveolata</taxon>
        <taxon>Ciliophora</taxon>
        <taxon>Intramacronucleata</taxon>
        <taxon>Oligohymenophorea</taxon>
        <taxon>Hymenostomatida</taxon>
        <taxon>Tetrahymenina</taxon>
        <taxon>Tetrahymenidae</taxon>
        <taxon>Tetrahymena</taxon>
    </lineage>
</organism>
<keyword evidence="2" id="KW-0472">Membrane</keyword>
<evidence type="ECO:0000256" key="2">
    <source>
        <dbReference type="SAM" id="Phobius"/>
    </source>
</evidence>
<dbReference type="KEGG" id="tet:TTHERM_001100559"/>
<dbReference type="GeneID" id="24441699"/>
<dbReference type="EMBL" id="GG662486">
    <property type="protein sequence ID" value="EWS72155.1"/>
    <property type="molecule type" value="Genomic_DNA"/>
</dbReference>
<accession>W7WZ12</accession>
<feature type="region of interest" description="Disordered" evidence="1">
    <location>
        <begin position="81"/>
        <end position="103"/>
    </location>
</feature>
<dbReference type="RefSeq" id="XP_012655317.1">
    <property type="nucleotide sequence ID" value="XM_012799863.1"/>
</dbReference>
<keyword evidence="2" id="KW-1133">Transmembrane helix</keyword>
<dbReference type="Proteomes" id="UP000009168">
    <property type="component" value="Unassembled WGS sequence"/>
</dbReference>
<gene>
    <name evidence="3" type="ORF">TTHERM_001100559</name>
</gene>
<name>W7WZ12_TETTS</name>
<proteinExistence type="predicted"/>
<keyword evidence="4" id="KW-1185">Reference proteome</keyword>